<dbReference type="SUPFAM" id="SSF54909">
    <property type="entry name" value="Dimeric alpha+beta barrel"/>
    <property type="match status" value="1"/>
</dbReference>
<feature type="domain" description="DUF1330" evidence="1">
    <location>
        <begin position="2"/>
        <end position="95"/>
    </location>
</feature>
<reference evidence="2 3" key="1">
    <citation type="submission" date="2023-03" db="EMBL/GenBank/DDBJ databases">
        <title>YIM 152171 draft genome.</title>
        <authorList>
            <person name="Yang Z."/>
        </authorList>
    </citation>
    <scope>NUCLEOTIDE SEQUENCE [LARGE SCALE GENOMIC DNA]</scope>
    <source>
        <strain evidence="2 3">YIM 152171</strain>
    </source>
</reference>
<sequence length="97" mass="10442">MPAYIIAEIEVTDPGTYAGYRARTPEAIARHGGRFLVRGGTVLPVEGAPPAGRVVVIEFADMEAARRFYGSPDYQAILPLRQAASRGRLFIVEGVAP</sequence>
<keyword evidence="3" id="KW-1185">Reference proteome</keyword>
<proteinExistence type="predicted"/>
<dbReference type="EMBL" id="JARGEQ010000073">
    <property type="protein sequence ID" value="MDF1586198.1"/>
    <property type="molecule type" value="Genomic_DNA"/>
</dbReference>
<dbReference type="Gene3D" id="3.30.70.100">
    <property type="match status" value="1"/>
</dbReference>
<accession>A0AAP3XQ15</accession>
<gene>
    <name evidence="2" type="ORF">PZ740_07350</name>
</gene>
<evidence type="ECO:0000259" key="1">
    <source>
        <dbReference type="Pfam" id="PF07045"/>
    </source>
</evidence>
<evidence type="ECO:0000313" key="2">
    <source>
        <dbReference type="EMBL" id="MDF1586198.1"/>
    </source>
</evidence>
<evidence type="ECO:0000313" key="3">
    <source>
        <dbReference type="Proteomes" id="UP001301140"/>
    </source>
</evidence>
<dbReference type="PANTHER" id="PTHR41521">
    <property type="match status" value="1"/>
</dbReference>
<dbReference type="InterPro" id="IPR011008">
    <property type="entry name" value="Dimeric_a/b-barrel"/>
</dbReference>
<dbReference type="Pfam" id="PF07045">
    <property type="entry name" value="DUF1330"/>
    <property type="match status" value="1"/>
</dbReference>
<protein>
    <submittedName>
        <fullName evidence="2">DUF1330 domain-containing protein</fullName>
    </submittedName>
</protein>
<dbReference type="PANTHER" id="PTHR41521:SF4">
    <property type="entry name" value="BLR0684 PROTEIN"/>
    <property type="match status" value="1"/>
</dbReference>
<dbReference type="AlphaFoldDB" id="A0AAP3XQ15"/>
<dbReference type="InterPro" id="IPR010753">
    <property type="entry name" value="DUF1330"/>
</dbReference>
<dbReference type="Proteomes" id="UP001301140">
    <property type="component" value="Unassembled WGS sequence"/>
</dbReference>
<comment type="caution">
    <text evidence="2">The sequence shown here is derived from an EMBL/GenBank/DDBJ whole genome shotgun (WGS) entry which is preliminary data.</text>
</comment>
<organism evidence="2 3">
    <name type="scientific">Marinimicrococcus flavescens</name>
    <dbReference type="NCBI Taxonomy" id="3031815"/>
    <lineage>
        <taxon>Bacteria</taxon>
        <taxon>Pseudomonadati</taxon>
        <taxon>Pseudomonadota</taxon>
        <taxon>Alphaproteobacteria</taxon>
        <taxon>Geminicoccales</taxon>
        <taxon>Geminicoccaceae</taxon>
        <taxon>Marinimicrococcus</taxon>
    </lineage>
</organism>
<name>A0AAP3XQ15_9PROT</name>
<dbReference type="RefSeq" id="WP_327788613.1">
    <property type="nucleotide sequence ID" value="NZ_JARGEQ010000073.1"/>
</dbReference>